<keyword evidence="2" id="KW-1185">Reference proteome</keyword>
<evidence type="ECO:0008006" key="3">
    <source>
        <dbReference type="Google" id="ProtNLM"/>
    </source>
</evidence>
<dbReference type="Proteomes" id="UP001358586">
    <property type="component" value="Chromosome 13"/>
</dbReference>
<accession>A0ABR0MHY7</accession>
<evidence type="ECO:0000313" key="2">
    <source>
        <dbReference type="Proteomes" id="UP001358586"/>
    </source>
</evidence>
<dbReference type="PANTHER" id="PTHR11439:SF503">
    <property type="entry name" value="CYSTEINE-RICH RLK (RECEPTOR-LIKE PROTEIN KINASE) 8"/>
    <property type="match status" value="1"/>
</dbReference>
<comment type="caution">
    <text evidence="1">The sequence shown here is derived from an EMBL/GenBank/DDBJ whole genome shotgun (WGS) entry which is preliminary data.</text>
</comment>
<organism evidence="1 2">
    <name type="scientific">Gossypium arboreum</name>
    <name type="common">Tree cotton</name>
    <name type="synonym">Gossypium nanking</name>
    <dbReference type="NCBI Taxonomy" id="29729"/>
    <lineage>
        <taxon>Eukaryota</taxon>
        <taxon>Viridiplantae</taxon>
        <taxon>Streptophyta</taxon>
        <taxon>Embryophyta</taxon>
        <taxon>Tracheophyta</taxon>
        <taxon>Spermatophyta</taxon>
        <taxon>Magnoliopsida</taxon>
        <taxon>eudicotyledons</taxon>
        <taxon>Gunneridae</taxon>
        <taxon>Pentapetalae</taxon>
        <taxon>rosids</taxon>
        <taxon>malvids</taxon>
        <taxon>Malvales</taxon>
        <taxon>Malvaceae</taxon>
        <taxon>Malvoideae</taxon>
        <taxon>Gossypium</taxon>
    </lineage>
</organism>
<name>A0ABR0MHY7_GOSAR</name>
<gene>
    <name evidence="1" type="ORF">PVK06_049057</name>
</gene>
<protein>
    <recommendedName>
        <fullName evidence="3">Retrovirus-related Pol polyprotein from transposon TNT 1-94</fullName>
    </recommendedName>
</protein>
<dbReference type="PANTHER" id="PTHR11439">
    <property type="entry name" value="GAG-POL-RELATED RETROTRANSPOSON"/>
    <property type="match status" value="1"/>
</dbReference>
<dbReference type="CDD" id="cd09272">
    <property type="entry name" value="RNase_HI_RT_Ty1"/>
    <property type="match status" value="1"/>
</dbReference>
<dbReference type="EMBL" id="JARKNE010000013">
    <property type="protein sequence ID" value="KAK5772763.1"/>
    <property type="molecule type" value="Genomic_DNA"/>
</dbReference>
<reference evidence="1 2" key="1">
    <citation type="submission" date="2023-03" db="EMBL/GenBank/DDBJ databases">
        <title>WGS of Gossypium arboreum.</title>
        <authorList>
            <person name="Yu D."/>
        </authorList>
    </citation>
    <scope>NUCLEOTIDE SEQUENCE [LARGE SCALE GENOMIC DNA]</scope>
    <source>
        <tissue evidence="1">Leaf</tissue>
    </source>
</reference>
<evidence type="ECO:0000313" key="1">
    <source>
        <dbReference type="EMBL" id="KAK5772763.1"/>
    </source>
</evidence>
<proteinExistence type="predicted"/>
<sequence length="244" mass="27656">MLTNFKFKMQQVFEMSDLGQIFYFIGMEKAFALKILNKFSMQNCKTTSKSVAIREKLSSQGDFEKVSESTYRSLVGCFLYLTATRPNIIFSVSLLSRFMHCCNEKHFQTAKRVLRYIKGTLSYGMMFTKAESIKLIGYADSDWAGSIDDMKSTSRYLFTLGSAIFCWSSKKQTIVAQSTAKAEYVAAAGAVNQAIWLRKIMADLNQHQKEAIEINYDNQSAVAIAKKSSVPWENETLQDQISLC</sequence>